<comment type="caution">
    <text evidence="1">The sequence shown here is derived from an EMBL/GenBank/DDBJ whole genome shotgun (WGS) entry which is preliminary data.</text>
</comment>
<reference evidence="1 2" key="1">
    <citation type="submission" date="2024-02" db="EMBL/GenBank/DDBJ databases">
        <title>Rhodopirellula caenicola NBRC 110016.</title>
        <authorList>
            <person name="Ichikawa N."/>
            <person name="Katano-Makiyama Y."/>
            <person name="Hidaka K."/>
        </authorList>
    </citation>
    <scope>NUCLEOTIDE SEQUENCE [LARGE SCALE GENOMIC DNA]</scope>
    <source>
        <strain evidence="1 2">NBRC 110016</strain>
    </source>
</reference>
<sequence>MPVHCEIPFQRICDDEMRAIDYPVVSFVFATHQKIGCLADEGVYQRELLRVLQGNNLDGQIEVPVELSFRDFSIPLKLDLALEKKVIYELKTVSTLSGKHVSQLLNYLYLTDASHGKLINFRPRTVQMRFVNATVDSVERRRFDFDLSAFCGDLELCLLVKELVKDWGTGLDASLYRRAILHCTRQDVTREEMLPMRSDGTSLGCQRFHLLSSDIALSVTTYKNCTKQNRRDFEKIIALSPVRRLHWLNIVHHKVQLTTIERQ</sequence>
<dbReference type="Pfam" id="PF13366">
    <property type="entry name" value="PDDEXK_3"/>
    <property type="match status" value="1"/>
</dbReference>
<protein>
    <recommendedName>
        <fullName evidence="3">GxxExxY protein</fullName>
    </recommendedName>
</protein>
<evidence type="ECO:0000313" key="2">
    <source>
        <dbReference type="Proteomes" id="UP001416858"/>
    </source>
</evidence>
<dbReference type="InterPro" id="IPR026350">
    <property type="entry name" value="GxxExxY"/>
</dbReference>
<accession>A0ABP9VMP8</accession>
<evidence type="ECO:0008006" key="3">
    <source>
        <dbReference type="Google" id="ProtNLM"/>
    </source>
</evidence>
<dbReference type="Proteomes" id="UP001416858">
    <property type="component" value="Unassembled WGS sequence"/>
</dbReference>
<evidence type="ECO:0000313" key="1">
    <source>
        <dbReference type="EMBL" id="GAA5504683.1"/>
    </source>
</evidence>
<dbReference type="InterPro" id="IPR011604">
    <property type="entry name" value="PDDEXK-like_dom_sf"/>
</dbReference>
<proteinExistence type="predicted"/>
<dbReference type="Gene3D" id="3.90.320.10">
    <property type="match status" value="1"/>
</dbReference>
<keyword evidence="2" id="KW-1185">Reference proteome</keyword>
<organism evidence="1 2">
    <name type="scientific">Novipirellula caenicola</name>
    <dbReference type="NCBI Taxonomy" id="1536901"/>
    <lineage>
        <taxon>Bacteria</taxon>
        <taxon>Pseudomonadati</taxon>
        <taxon>Planctomycetota</taxon>
        <taxon>Planctomycetia</taxon>
        <taxon>Pirellulales</taxon>
        <taxon>Pirellulaceae</taxon>
        <taxon>Novipirellula</taxon>
    </lineage>
</organism>
<dbReference type="EMBL" id="BAABRO010000001">
    <property type="protein sequence ID" value="GAA5504683.1"/>
    <property type="molecule type" value="Genomic_DNA"/>
</dbReference>
<name>A0ABP9VMP8_9BACT</name>
<gene>
    <name evidence="1" type="ORF">Rcae01_00122</name>
</gene>
<dbReference type="NCBIfam" id="TIGR04256">
    <property type="entry name" value="GxxExxY"/>
    <property type="match status" value="1"/>
</dbReference>